<dbReference type="AlphaFoldDB" id="I3S036"/>
<sequence length="80" mass="8755">MNAPFCGYWPSNFESMIRNSLLLSPKYGFAQSTKFWSTPAIVLSTARLPDKSSSITTPKLYTSLLAVSRPVATYSGAAYP</sequence>
<protein>
    <submittedName>
        <fullName evidence="1">Uncharacterized protein</fullName>
    </submittedName>
</protein>
<organism evidence="1">
    <name type="scientific">Medicago truncatula</name>
    <name type="common">Barrel medic</name>
    <name type="synonym">Medicago tribuloides</name>
    <dbReference type="NCBI Taxonomy" id="3880"/>
    <lineage>
        <taxon>Eukaryota</taxon>
        <taxon>Viridiplantae</taxon>
        <taxon>Streptophyta</taxon>
        <taxon>Embryophyta</taxon>
        <taxon>Tracheophyta</taxon>
        <taxon>Spermatophyta</taxon>
        <taxon>Magnoliopsida</taxon>
        <taxon>eudicotyledons</taxon>
        <taxon>Gunneridae</taxon>
        <taxon>Pentapetalae</taxon>
        <taxon>rosids</taxon>
        <taxon>fabids</taxon>
        <taxon>Fabales</taxon>
        <taxon>Fabaceae</taxon>
        <taxon>Papilionoideae</taxon>
        <taxon>50 kb inversion clade</taxon>
        <taxon>NPAAA clade</taxon>
        <taxon>Hologalegina</taxon>
        <taxon>IRL clade</taxon>
        <taxon>Trifolieae</taxon>
        <taxon>Medicago</taxon>
    </lineage>
</organism>
<dbReference type="EMBL" id="BT133833">
    <property type="protein sequence ID" value="AFK33628.1"/>
    <property type="molecule type" value="mRNA"/>
</dbReference>
<accession>I3S036</accession>
<name>I3S036_MEDTR</name>
<proteinExistence type="evidence at transcript level"/>
<reference evidence="1" key="1">
    <citation type="submission" date="2012-05" db="EMBL/GenBank/DDBJ databases">
        <authorList>
            <person name="Krishnakumar V."/>
            <person name="Cheung F."/>
            <person name="Xiao Y."/>
            <person name="Chan A."/>
            <person name="Moskal W.A."/>
            <person name="Town C.D."/>
        </authorList>
    </citation>
    <scope>NUCLEOTIDE SEQUENCE</scope>
</reference>
<evidence type="ECO:0000313" key="1">
    <source>
        <dbReference type="EMBL" id="AFK33628.1"/>
    </source>
</evidence>